<protein>
    <submittedName>
        <fullName evidence="1">Beta-propeller fold lactonase family protein</fullName>
    </submittedName>
</protein>
<keyword evidence="2" id="KW-1185">Reference proteome</keyword>
<sequence>MRSAVAVPLTKSCLPGKEFVMSFVTYASSFPLRTIAFAAALGFASGSFAQTASEVDPPGAVYVMSNQPSGNSVLVYARATNGTLTYAATYQTGGKGAGTGADPLGSQGALTLDSGFLLAVNAGSNDVSLFAIDGSKLTLLDRKPSGGQMPVSVTVKGAIAYVLNAGGTPNISGYFVDAFGRRLVALPGSQRSLAGGTSAQPAQVRFAPEGNELLVTEKGTQLIDTYSVGFTGYASTSTPHASNGVTPFGFSVTTRGYAIVSEAGSGSVSSYEVEDGKHLDSISAAIPLGQSAPCWLVTTGDGRFAYTANAGSGTISSLRIAADGKINLLNPAAGTLSAPLDMALSSRSKFLYVREGNGAVTGFRVMPDGALEPVGSVTGVPPGAQGIAAR</sequence>
<accession>A0ACC6RKD2</accession>
<dbReference type="EMBL" id="JAYMRU010000013">
    <property type="protein sequence ID" value="MEM5402092.1"/>
    <property type="molecule type" value="Genomic_DNA"/>
</dbReference>
<dbReference type="Proteomes" id="UP001392318">
    <property type="component" value="Unassembled WGS sequence"/>
</dbReference>
<proteinExistence type="predicted"/>
<comment type="caution">
    <text evidence="1">The sequence shown here is derived from an EMBL/GenBank/DDBJ whole genome shotgun (WGS) entry which is preliminary data.</text>
</comment>
<evidence type="ECO:0000313" key="1">
    <source>
        <dbReference type="EMBL" id="MEM5402092.1"/>
    </source>
</evidence>
<name>A0ACC6RKD2_9BURK</name>
<evidence type="ECO:0000313" key="2">
    <source>
        <dbReference type="Proteomes" id="UP001392318"/>
    </source>
</evidence>
<organism evidence="1 2">
    <name type="scientific">Paraburkholderia unamae</name>
    <dbReference type="NCBI Taxonomy" id="219649"/>
    <lineage>
        <taxon>Bacteria</taxon>
        <taxon>Pseudomonadati</taxon>
        <taxon>Pseudomonadota</taxon>
        <taxon>Betaproteobacteria</taxon>
        <taxon>Burkholderiales</taxon>
        <taxon>Burkholderiaceae</taxon>
        <taxon>Paraburkholderia</taxon>
    </lineage>
</organism>
<reference evidence="1" key="1">
    <citation type="submission" date="2024-01" db="EMBL/GenBank/DDBJ databases">
        <title>The diversity of rhizobia nodulating Mimosa spp. in eleven states of Brazil covering several biomes is determined by host plant, location, and edaphic factors.</title>
        <authorList>
            <person name="Rouws L."/>
            <person name="Barauna A."/>
            <person name="Beukes C."/>
            <person name="De Faria S.M."/>
            <person name="Gross E."/>
            <person name="Dos Reis Junior F.B."/>
            <person name="Simon M."/>
            <person name="Maluk M."/>
            <person name="Odee D.W."/>
            <person name="Kenicer G."/>
            <person name="Young J.P.W."/>
            <person name="Reis V.M."/>
            <person name="Zilli J."/>
            <person name="James E.K."/>
        </authorList>
    </citation>
    <scope>NUCLEOTIDE SEQUENCE</scope>
    <source>
        <strain evidence="1">JPY452</strain>
    </source>
</reference>
<gene>
    <name evidence="1" type="ORF">VSR83_18650</name>
</gene>